<dbReference type="SUPFAM" id="SSF55486">
    <property type="entry name" value="Metalloproteases ('zincins'), catalytic domain"/>
    <property type="match status" value="1"/>
</dbReference>
<dbReference type="Proteomes" id="UP000287247">
    <property type="component" value="Unassembled WGS sequence"/>
</dbReference>
<keyword evidence="3" id="KW-0378">Hydrolase</keyword>
<evidence type="ECO:0000259" key="6">
    <source>
        <dbReference type="SMART" id="SM00235"/>
    </source>
</evidence>
<dbReference type="OrthoDB" id="561150at2"/>
<dbReference type="GO" id="GO:0031012">
    <property type="term" value="C:extracellular matrix"/>
    <property type="evidence" value="ECO:0007669"/>
    <property type="project" value="InterPro"/>
</dbReference>
<dbReference type="Gene3D" id="2.150.10.10">
    <property type="entry name" value="Serralysin-like metalloprotease, C-terminal"/>
    <property type="match status" value="1"/>
</dbReference>
<dbReference type="EMBL" id="BDQK01000001">
    <property type="protein sequence ID" value="GBF78818.1"/>
    <property type="molecule type" value="Genomic_DNA"/>
</dbReference>
<evidence type="ECO:0000256" key="1">
    <source>
        <dbReference type="ARBA" id="ARBA00022670"/>
    </source>
</evidence>
<dbReference type="SUPFAM" id="SSF51120">
    <property type="entry name" value="beta-Roll"/>
    <property type="match status" value="1"/>
</dbReference>
<keyword evidence="8" id="KW-1185">Reference proteome</keyword>
<dbReference type="Gene3D" id="3.40.390.10">
    <property type="entry name" value="Collagenase (Catalytic Domain)"/>
    <property type="match status" value="1"/>
</dbReference>
<feature type="region of interest" description="Disordered" evidence="5">
    <location>
        <begin position="588"/>
        <end position="612"/>
    </location>
</feature>
<keyword evidence="2" id="KW-0479">Metal-binding</keyword>
<evidence type="ECO:0000313" key="8">
    <source>
        <dbReference type="Proteomes" id="UP000287247"/>
    </source>
</evidence>
<evidence type="ECO:0000256" key="3">
    <source>
        <dbReference type="ARBA" id="ARBA00022801"/>
    </source>
</evidence>
<sequence length="751" mass="82157">MEKPIKVLANVIDKPLNSPEDLIGSELREQLNQVTLDNFQFLPPVIKVIKENFTSSFEQTKEQLKENLSSSNDFNLEVKINTNKTSNLGNTSSLNSLKELELQSNSSELLNHQDKLINLSSETNLKTDNNILLNQTSGWLGNDNLQIDHSLSTLNLRCNCPNCSSPLSTNEVPRKLVTSTSNTTTQNNSTITTPPINTLLSGYQWTLNSTNPVITYSFYENDVFKGAYSGSETGVKEVSEGVKSNVRSIMNWIKTIINVDFQEVMETNTNTFGTIRFMDSSTPGYAYAYYPHVSDLGGDVHLKTSYDYRGDTNGFQNSAGSHGYTTLIHEIGHALGLKHSFADPNILSPQLDNSNNTVMGYNFLYGDASTAATFMPFDIAALQSLYGKNQTYNSGNTTYVFTSSVDKFTVNGQSLINTTDNIKQTIWDGGGTDTIDLLQLVGNTEGYRIDLNPGGFITNSTVYDNTNYTVNGVNYKSTRFGTTIAYDANIENLVTSRSSDTIYLNNNANFISGYSSKRLTGNDVIFNGTSQDTLRVEYDVKAVTSSQIGNDLRLILGSNGSILVKDYYLNTSNQIKIVYNNSLPTTTTSTTGNSTATNTLTPTTNLTTTTPTAPKNSLSLTSQNIIAQIISDTGIDVTGVKQNKSLVGQSSQVDILSGSKAADTFVLGDKTIAYYAQTQFQDFALIEEFNAQHGDIIQLHGQASSYDFVSLNQEKYEGIAIIDKTQNTPDLIAVVQGIDDLTATSTAISFV</sequence>
<dbReference type="InterPro" id="IPR001818">
    <property type="entry name" value="Pept_M10_metallopeptidase"/>
</dbReference>
<dbReference type="CDD" id="cd04277">
    <property type="entry name" value="ZnMc_serralysin_like"/>
    <property type="match status" value="1"/>
</dbReference>
<dbReference type="RefSeq" id="WP_124969865.1">
    <property type="nucleotide sequence ID" value="NZ_BDQK01000001.1"/>
</dbReference>
<organism evidence="7 8">
    <name type="scientific">Aphanothece sacrum FPU1</name>
    <dbReference type="NCBI Taxonomy" id="1920663"/>
    <lineage>
        <taxon>Bacteria</taxon>
        <taxon>Bacillati</taxon>
        <taxon>Cyanobacteriota</taxon>
        <taxon>Cyanophyceae</taxon>
        <taxon>Oscillatoriophycideae</taxon>
        <taxon>Chroococcales</taxon>
        <taxon>Aphanothecaceae</taxon>
        <taxon>Aphanothece</taxon>
    </lineage>
</organism>
<dbReference type="GO" id="GO:0006508">
    <property type="term" value="P:proteolysis"/>
    <property type="evidence" value="ECO:0007669"/>
    <property type="project" value="UniProtKB-KW"/>
</dbReference>
<dbReference type="InterPro" id="IPR034033">
    <property type="entry name" value="Serralysin-like"/>
</dbReference>
<dbReference type="GO" id="GO:0004222">
    <property type="term" value="F:metalloendopeptidase activity"/>
    <property type="evidence" value="ECO:0007669"/>
    <property type="project" value="InterPro"/>
</dbReference>
<evidence type="ECO:0000256" key="5">
    <source>
        <dbReference type="SAM" id="MobiDB-lite"/>
    </source>
</evidence>
<dbReference type="InterPro" id="IPR006026">
    <property type="entry name" value="Peptidase_Metallo"/>
</dbReference>
<comment type="caution">
    <text evidence="7">The sequence shown here is derived from an EMBL/GenBank/DDBJ whole genome shotgun (WGS) entry which is preliminary data.</text>
</comment>
<name>A0A401IC11_APHSA</name>
<gene>
    <name evidence="7" type="ORF">AsFPU1_0208</name>
</gene>
<proteinExistence type="predicted"/>
<accession>A0A401IC11</accession>
<dbReference type="GO" id="GO:0008270">
    <property type="term" value="F:zinc ion binding"/>
    <property type="evidence" value="ECO:0007669"/>
    <property type="project" value="InterPro"/>
</dbReference>
<dbReference type="InterPro" id="IPR011049">
    <property type="entry name" value="Serralysin-like_metalloprot_C"/>
</dbReference>
<dbReference type="InterPro" id="IPR024079">
    <property type="entry name" value="MetalloPept_cat_dom_sf"/>
</dbReference>
<reference evidence="8" key="1">
    <citation type="submission" date="2017-05" db="EMBL/GenBank/DDBJ databases">
        <title>Physiological properties and genetic analysis related to exopolysaccharide production of fresh-water unicellular cyanobacterium Aphanothece sacrum, Suizenji Nori, that has been cultured as a food source in Japan.</title>
        <authorList>
            <person name="Kanesaki Y."/>
            <person name="Yoshikawa S."/>
            <person name="Ohki K."/>
        </authorList>
    </citation>
    <scope>NUCLEOTIDE SEQUENCE [LARGE SCALE GENOMIC DNA]</scope>
    <source>
        <strain evidence="8">FPU1</strain>
    </source>
</reference>
<evidence type="ECO:0000256" key="2">
    <source>
        <dbReference type="ARBA" id="ARBA00022723"/>
    </source>
</evidence>
<dbReference type="SMART" id="SM00235">
    <property type="entry name" value="ZnMc"/>
    <property type="match status" value="1"/>
</dbReference>
<feature type="domain" description="Peptidase metallopeptidase" evidence="6">
    <location>
        <begin position="201"/>
        <end position="388"/>
    </location>
</feature>
<protein>
    <submittedName>
        <fullName evidence="7">Protease</fullName>
    </submittedName>
</protein>
<dbReference type="AlphaFoldDB" id="A0A401IC11"/>
<keyword evidence="4" id="KW-0862">Zinc</keyword>
<keyword evidence="1 7" id="KW-0645">Protease</keyword>
<dbReference type="Pfam" id="PF00413">
    <property type="entry name" value="Peptidase_M10"/>
    <property type="match status" value="1"/>
</dbReference>
<evidence type="ECO:0000313" key="7">
    <source>
        <dbReference type="EMBL" id="GBF78818.1"/>
    </source>
</evidence>
<evidence type="ECO:0000256" key="4">
    <source>
        <dbReference type="ARBA" id="ARBA00022833"/>
    </source>
</evidence>